<dbReference type="PANTHER" id="PTHR37319:SF1">
    <property type="entry name" value="TRANSPOSASE TN5 DIMERISATION DOMAIN-CONTAINING PROTEIN"/>
    <property type="match status" value="1"/>
</dbReference>
<evidence type="ECO:0000259" key="1">
    <source>
        <dbReference type="Pfam" id="PF01609"/>
    </source>
</evidence>
<dbReference type="GO" id="GO:0004803">
    <property type="term" value="F:transposase activity"/>
    <property type="evidence" value="ECO:0007669"/>
    <property type="project" value="InterPro"/>
</dbReference>
<dbReference type="GO" id="GO:0006313">
    <property type="term" value="P:DNA transposition"/>
    <property type="evidence" value="ECO:0007669"/>
    <property type="project" value="InterPro"/>
</dbReference>
<dbReference type="InterPro" id="IPR012337">
    <property type="entry name" value="RNaseH-like_sf"/>
</dbReference>
<dbReference type="Proteomes" id="UP000222310">
    <property type="component" value="Unassembled WGS sequence"/>
</dbReference>
<protein>
    <submittedName>
        <fullName evidence="2">Transposase</fullName>
    </submittedName>
</protein>
<dbReference type="InterPro" id="IPR047658">
    <property type="entry name" value="IS4-like_transpos"/>
</dbReference>
<accession>A0A9Q5Z4Y9</accession>
<evidence type="ECO:0000313" key="3">
    <source>
        <dbReference type="Proteomes" id="UP000222310"/>
    </source>
</evidence>
<gene>
    <name evidence="2" type="ORF">VF08_35285</name>
</gene>
<organism evidence="2 3">
    <name type="scientific">Nostoc linckia z8</name>
    <dbReference type="NCBI Taxonomy" id="1628746"/>
    <lineage>
        <taxon>Bacteria</taxon>
        <taxon>Bacillati</taxon>
        <taxon>Cyanobacteriota</taxon>
        <taxon>Cyanophyceae</taxon>
        <taxon>Nostocales</taxon>
        <taxon>Nostocaceae</taxon>
        <taxon>Nostoc</taxon>
    </lineage>
</organism>
<dbReference type="SUPFAM" id="SSF53098">
    <property type="entry name" value="Ribonuclease H-like"/>
    <property type="match status" value="1"/>
</dbReference>
<dbReference type="PANTHER" id="PTHR37319">
    <property type="entry name" value="TRANSPOSASE"/>
    <property type="match status" value="1"/>
</dbReference>
<feature type="domain" description="Transposase IS4-like" evidence="1">
    <location>
        <begin position="7"/>
        <end position="156"/>
    </location>
</feature>
<dbReference type="AlphaFoldDB" id="A0A9Q5Z4Y9"/>
<name>A0A9Q5Z4Y9_NOSLI</name>
<dbReference type="InterPro" id="IPR047768">
    <property type="entry name" value="Tn5p-like"/>
</dbReference>
<comment type="caution">
    <text evidence="2">The sequence shown here is derived from an EMBL/GenBank/DDBJ whole genome shotgun (WGS) entry which is preliminary data.</text>
</comment>
<reference evidence="2 3" key="1">
    <citation type="submission" date="2015-02" db="EMBL/GenBank/DDBJ databases">
        <title>Nostoc linckia genome annotation.</title>
        <authorList>
            <person name="Zhou Z."/>
        </authorList>
    </citation>
    <scope>NUCLEOTIDE SEQUENCE [LARGE SCALE GENOMIC DNA]</scope>
    <source>
        <strain evidence="3">z8</strain>
    </source>
</reference>
<dbReference type="Pfam" id="PF01609">
    <property type="entry name" value="DDE_Tnp_1"/>
    <property type="match status" value="1"/>
</dbReference>
<sequence length="239" mass="28415">MRLLKKYKLVIIGDREFHSVELAQWLHKQNIGFVLRQKKDTTFRQNRQKFQPLSNIEIYPGIRQFYTNVKVTQKRGFGRFNLGVYWKRKYRGKQEKDAWYLLTNLPDLTTALKIYAQRFGIEAMFKDCKTGGYNLESSQASPDRLVRLIFLIALAMTSAWLHGQRTKFQKLDSYICRQEEKNRTEKRHSNFWIGLYGFNWIEAMQGCQAWVEEMVGSICNKKAYYQRGLRAMKLIQQSL</sequence>
<dbReference type="GO" id="GO:0003677">
    <property type="term" value="F:DNA binding"/>
    <property type="evidence" value="ECO:0007669"/>
    <property type="project" value="InterPro"/>
</dbReference>
<dbReference type="NCBIfam" id="NF033591">
    <property type="entry name" value="transpos_IS4_2"/>
    <property type="match status" value="1"/>
</dbReference>
<proteinExistence type="predicted"/>
<evidence type="ECO:0000313" key="2">
    <source>
        <dbReference type="EMBL" id="PHJ93575.1"/>
    </source>
</evidence>
<dbReference type="EMBL" id="LAHD01000187">
    <property type="protein sequence ID" value="PHJ93575.1"/>
    <property type="molecule type" value="Genomic_DNA"/>
</dbReference>
<dbReference type="InterPro" id="IPR002559">
    <property type="entry name" value="Transposase_11"/>
</dbReference>
<dbReference type="Gene3D" id="3.90.350.10">
    <property type="entry name" value="Transposase Inhibitor Protein From Tn5, Chain A, domain 1"/>
    <property type="match status" value="1"/>
</dbReference>